<feature type="domain" description="HAM1-like N-terminal" evidence="1">
    <location>
        <begin position="1"/>
        <end position="78"/>
    </location>
</feature>
<dbReference type="EMBL" id="CAJVPZ010082755">
    <property type="protein sequence ID" value="CAG8809419.1"/>
    <property type="molecule type" value="Genomic_DNA"/>
</dbReference>
<dbReference type="OrthoDB" id="19394at2759"/>
<dbReference type="InterPro" id="IPR045967">
    <property type="entry name" value="HAM1-like_N"/>
</dbReference>
<organism evidence="2 3">
    <name type="scientific">Racocetra fulgida</name>
    <dbReference type="NCBI Taxonomy" id="60492"/>
    <lineage>
        <taxon>Eukaryota</taxon>
        <taxon>Fungi</taxon>
        <taxon>Fungi incertae sedis</taxon>
        <taxon>Mucoromycota</taxon>
        <taxon>Glomeromycotina</taxon>
        <taxon>Glomeromycetes</taxon>
        <taxon>Diversisporales</taxon>
        <taxon>Gigasporaceae</taxon>
        <taxon>Racocetra</taxon>
    </lineage>
</organism>
<evidence type="ECO:0000313" key="2">
    <source>
        <dbReference type="EMBL" id="CAG8809419.1"/>
    </source>
</evidence>
<dbReference type="Proteomes" id="UP000789396">
    <property type="component" value="Unassembled WGS sequence"/>
</dbReference>
<feature type="non-terminal residue" evidence="2">
    <location>
        <position position="78"/>
    </location>
</feature>
<protein>
    <submittedName>
        <fullName evidence="2">20065_t:CDS:1</fullName>
    </submittedName>
</protein>
<comment type="caution">
    <text evidence="2">The sequence shown here is derived from an EMBL/GenBank/DDBJ whole genome shotgun (WGS) entry which is preliminary data.</text>
</comment>
<feature type="non-terminal residue" evidence="2">
    <location>
        <position position="1"/>
    </location>
</feature>
<proteinExistence type="predicted"/>
<accession>A0A9N9K548</accession>
<evidence type="ECO:0000313" key="3">
    <source>
        <dbReference type="Proteomes" id="UP000789396"/>
    </source>
</evidence>
<sequence>KYGKITQKITDEAAAFNDSLQEDRTTLRWTRDLECLVKDVFLDEKGHPTIKFELIKDFGKILSMVTEKLKFIPLPRLE</sequence>
<dbReference type="AlphaFoldDB" id="A0A9N9K548"/>
<keyword evidence="3" id="KW-1185">Reference proteome</keyword>
<name>A0A9N9K548_9GLOM</name>
<reference evidence="2" key="1">
    <citation type="submission" date="2021-06" db="EMBL/GenBank/DDBJ databases">
        <authorList>
            <person name="Kallberg Y."/>
            <person name="Tangrot J."/>
            <person name="Rosling A."/>
        </authorList>
    </citation>
    <scope>NUCLEOTIDE SEQUENCE</scope>
    <source>
        <strain evidence="2">IN212</strain>
    </source>
</reference>
<dbReference type="Pfam" id="PF19343">
    <property type="entry name" value="HAM1_N"/>
    <property type="match status" value="1"/>
</dbReference>
<evidence type="ECO:0000259" key="1">
    <source>
        <dbReference type="Pfam" id="PF19343"/>
    </source>
</evidence>
<gene>
    <name evidence="2" type="ORF">RFULGI_LOCUS18590</name>
</gene>